<dbReference type="Gene3D" id="3.90.550.10">
    <property type="entry name" value="Spore Coat Polysaccharide Biosynthesis Protein SpsA, Chain A"/>
    <property type="match status" value="1"/>
</dbReference>
<evidence type="ECO:0000256" key="11">
    <source>
        <dbReference type="ARBA" id="ARBA00078564"/>
    </source>
</evidence>
<dbReference type="KEGG" id="gfl:GRFL_0034"/>
<feature type="transmembrane region" description="Helical" evidence="12">
    <location>
        <begin position="315"/>
        <end position="342"/>
    </location>
</feature>
<evidence type="ECO:0000313" key="14">
    <source>
        <dbReference type="Proteomes" id="UP000186230"/>
    </source>
</evidence>
<reference evidence="13 14" key="1">
    <citation type="submission" date="2016-07" db="EMBL/GenBank/DDBJ databases">
        <title>Multi-omics approach to identify versatile polysaccharide utilization systems of a marine flavobacterium Gramella flava.</title>
        <authorList>
            <person name="Tang K."/>
        </authorList>
    </citation>
    <scope>NUCLEOTIDE SEQUENCE [LARGE SCALE GENOMIC DNA]</scope>
    <source>
        <strain evidence="13 14">JLT2011</strain>
    </source>
</reference>
<comment type="subcellular location">
    <subcellularLocation>
        <location evidence="1">Membrane</location>
        <topology evidence="1">Multi-pass membrane protein</topology>
    </subcellularLocation>
</comment>
<dbReference type="GO" id="GO:0005886">
    <property type="term" value="C:plasma membrane"/>
    <property type="evidence" value="ECO:0007669"/>
    <property type="project" value="TreeGrafter"/>
</dbReference>
<evidence type="ECO:0000256" key="5">
    <source>
        <dbReference type="ARBA" id="ARBA00022842"/>
    </source>
</evidence>
<evidence type="ECO:0000256" key="7">
    <source>
        <dbReference type="ARBA" id="ARBA00023136"/>
    </source>
</evidence>
<dbReference type="PANTHER" id="PTHR43867">
    <property type="entry name" value="CELLULOSE SYNTHASE CATALYTIC SUBUNIT A [UDP-FORMING]"/>
    <property type="match status" value="1"/>
</dbReference>
<evidence type="ECO:0000256" key="2">
    <source>
        <dbReference type="ARBA" id="ARBA00022676"/>
    </source>
</evidence>
<comment type="catalytic activity">
    <reaction evidence="8">
        <text>a 1,2-diacyl-sn-glycerol + UDP-alpha-D-glucose = a 1,2-diacyl-3-O-(beta-D-glucopyranosyl)-sn-glycerol + UDP + H(+)</text>
        <dbReference type="Rhea" id="RHEA:17285"/>
        <dbReference type="ChEBI" id="CHEBI:15378"/>
        <dbReference type="ChEBI" id="CHEBI:17815"/>
        <dbReference type="ChEBI" id="CHEBI:58223"/>
        <dbReference type="ChEBI" id="CHEBI:58885"/>
        <dbReference type="ChEBI" id="CHEBI:75799"/>
        <dbReference type="EC" id="2.4.1.336"/>
    </reaction>
</comment>
<keyword evidence="6 12" id="KW-1133">Transmembrane helix</keyword>
<evidence type="ECO:0000256" key="1">
    <source>
        <dbReference type="ARBA" id="ARBA00004141"/>
    </source>
</evidence>
<dbReference type="Proteomes" id="UP000186230">
    <property type="component" value="Chromosome"/>
</dbReference>
<dbReference type="InterPro" id="IPR029044">
    <property type="entry name" value="Nucleotide-diphossugar_trans"/>
</dbReference>
<evidence type="ECO:0000256" key="4">
    <source>
        <dbReference type="ARBA" id="ARBA00022692"/>
    </source>
</evidence>
<gene>
    <name evidence="13" type="ORF">GRFL_0034</name>
</gene>
<keyword evidence="2" id="KW-0328">Glycosyltransferase</keyword>
<keyword evidence="4 12" id="KW-0812">Transmembrane</keyword>
<feature type="transmembrane region" description="Helical" evidence="12">
    <location>
        <begin position="442"/>
        <end position="461"/>
    </location>
</feature>
<keyword evidence="3 13" id="KW-0808">Transferase</keyword>
<feature type="transmembrane region" description="Helical" evidence="12">
    <location>
        <begin position="354"/>
        <end position="374"/>
    </location>
</feature>
<evidence type="ECO:0000256" key="12">
    <source>
        <dbReference type="SAM" id="Phobius"/>
    </source>
</evidence>
<name>A0A1L7HZI6_9FLAO</name>
<protein>
    <recommendedName>
        <fullName evidence="10">Beta-monoglucosyldiacylglycerol synthase</fullName>
        <ecNumber evidence="9">2.4.1.336</ecNumber>
    </recommendedName>
    <alternativeName>
        <fullName evidence="11">UDP-glucose:1,2-diacylglycerol 3-beta-D-glucosyltransferase</fullName>
    </alternativeName>
</protein>
<evidence type="ECO:0000256" key="9">
    <source>
        <dbReference type="ARBA" id="ARBA00066964"/>
    </source>
</evidence>
<dbReference type="FunFam" id="3.90.550.10:FF:000164">
    <property type="entry name" value="Beta-(1-3)-glucosyl transferase"/>
    <property type="match status" value="1"/>
</dbReference>
<dbReference type="PANTHER" id="PTHR43867:SF4">
    <property type="entry name" value="BETA-(1-3)-GLUCOSYL TRANSFERASE"/>
    <property type="match status" value="1"/>
</dbReference>
<feature type="transmembrane region" description="Helical" evidence="12">
    <location>
        <begin position="7"/>
        <end position="25"/>
    </location>
</feature>
<organism evidence="13 14">
    <name type="scientific">Christiangramia flava JLT2011</name>
    <dbReference type="NCBI Taxonomy" id="1229726"/>
    <lineage>
        <taxon>Bacteria</taxon>
        <taxon>Pseudomonadati</taxon>
        <taxon>Bacteroidota</taxon>
        <taxon>Flavobacteriia</taxon>
        <taxon>Flavobacteriales</taxon>
        <taxon>Flavobacteriaceae</taxon>
        <taxon>Christiangramia</taxon>
    </lineage>
</organism>
<dbReference type="SUPFAM" id="SSF53448">
    <property type="entry name" value="Nucleotide-diphospho-sugar transferases"/>
    <property type="match status" value="1"/>
</dbReference>
<proteinExistence type="predicted"/>
<keyword evidence="14" id="KW-1185">Reference proteome</keyword>
<dbReference type="EC" id="2.4.1.336" evidence="9"/>
<dbReference type="STRING" id="1229726.GRFL_0034"/>
<feature type="transmembrane region" description="Helical" evidence="12">
    <location>
        <begin position="31"/>
        <end position="50"/>
    </location>
</feature>
<evidence type="ECO:0000256" key="6">
    <source>
        <dbReference type="ARBA" id="ARBA00022989"/>
    </source>
</evidence>
<dbReference type="InterPro" id="IPR050321">
    <property type="entry name" value="Glycosyltr_2/OpgH_subfam"/>
</dbReference>
<dbReference type="GO" id="GO:0016758">
    <property type="term" value="F:hexosyltransferase activity"/>
    <property type="evidence" value="ECO:0007669"/>
    <property type="project" value="TreeGrafter"/>
</dbReference>
<dbReference type="EMBL" id="CP016359">
    <property type="protein sequence ID" value="APU66758.1"/>
    <property type="molecule type" value="Genomic_DNA"/>
</dbReference>
<sequence>MRELLKNNAGVLLGFLGLIVLTLISPKTLKILLLMNLLAIIFHLLGQFRLRSRIGRQSRKGKNSGSPNVSVHVPCYNEPPSLVIQTLKCIQQNDYPNFEIIVIDNNTRKTHTWKPVSDYCERFSNIRFQHFDQLGGFKAGALNEALKITSEEADYIFVLDADYCVSRKAIRKAVNQAILNKAQLVQFPQAYRNVSGWNQALNEEYAHYFEVFSSGSNSDGNALATGTLTLMQRSALEKLGGWKSQSITEDASLGIAFREAGFQTLFVNEQIGFGLMPTNTEDIRKQRVRWMFGNIQSLRELLACRSLKLKDRLDCLLQLTAWINFLGIPILSTLLVLTGFFFDDADLTAEVSALISLNMGVFLIGKFLLFHSIFKNGRAFMVHISFLLEGAFCWWKALFGAQKPFVRTNKFQRKQLLDWSFFLLPALLLLFSISQFLTSHTILAFSFLIYSILLLNAALYLNEQMTPSKSLTLKLLKS</sequence>
<evidence type="ECO:0000256" key="8">
    <source>
        <dbReference type="ARBA" id="ARBA00053004"/>
    </source>
</evidence>
<evidence type="ECO:0000256" key="10">
    <source>
        <dbReference type="ARBA" id="ARBA00068721"/>
    </source>
</evidence>
<keyword evidence="7 12" id="KW-0472">Membrane</keyword>
<dbReference type="AlphaFoldDB" id="A0A1L7HZI6"/>
<evidence type="ECO:0000313" key="13">
    <source>
        <dbReference type="EMBL" id="APU66758.1"/>
    </source>
</evidence>
<keyword evidence="5" id="KW-0460">Magnesium</keyword>
<dbReference type="OrthoDB" id="9766299at2"/>
<dbReference type="RefSeq" id="WP_083642426.1">
    <property type="nucleotide sequence ID" value="NZ_AMRU01000010.1"/>
</dbReference>
<evidence type="ECO:0000256" key="3">
    <source>
        <dbReference type="ARBA" id="ARBA00022679"/>
    </source>
</evidence>
<feature type="transmembrane region" description="Helical" evidence="12">
    <location>
        <begin position="416"/>
        <end position="436"/>
    </location>
</feature>
<dbReference type="Pfam" id="PF13641">
    <property type="entry name" value="Glyco_tranf_2_3"/>
    <property type="match status" value="1"/>
</dbReference>
<accession>A0A1L7HZI6</accession>